<dbReference type="KEGG" id="frc:KX01_446"/>
<dbReference type="STRING" id="1542390.KX01_446"/>
<keyword evidence="1" id="KW-1133">Transmembrane helix</keyword>
<feature type="transmembrane region" description="Helical" evidence="1">
    <location>
        <begin position="56"/>
        <end position="80"/>
    </location>
</feature>
<proteinExistence type="predicted"/>
<sequence>MNETTQANENSVVNFLKKFISFESFLTPTIIVAIFWLSIVGVCFVGLATIFSTSFILGILEIIFGVIFAKVFCEILMVLFKMNDYLREIAKNTRK</sequence>
<organism evidence="2 3">
    <name type="scientific">Francisella frigiditurris</name>
    <dbReference type="NCBI Taxonomy" id="1542390"/>
    <lineage>
        <taxon>Bacteria</taxon>
        <taxon>Pseudomonadati</taxon>
        <taxon>Pseudomonadota</taxon>
        <taxon>Gammaproteobacteria</taxon>
        <taxon>Thiotrichales</taxon>
        <taxon>Francisellaceae</taxon>
        <taxon>Francisella</taxon>
    </lineage>
</organism>
<evidence type="ECO:0000256" key="1">
    <source>
        <dbReference type="SAM" id="Phobius"/>
    </source>
</evidence>
<dbReference type="AlphaFoldDB" id="A0A1J0KTQ1"/>
<gene>
    <name evidence="2" type="ORF">KX01_446</name>
</gene>
<dbReference type="EMBL" id="CP009654">
    <property type="protein sequence ID" value="APC97030.1"/>
    <property type="molecule type" value="Genomic_DNA"/>
</dbReference>
<dbReference type="OrthoDB" id="280522at2"/>
<name>A0A1J0KTQ1_9GAMM</name>
<accession>A0A1J0KTQ1</accession>
<dbReference type="Proteomes" id="UP000182521">
    <property type="component" value="Chromosome"/>
</dbReference>
<feature type="transmembrane region" description="Helical" evidence="1">
    <location>
        <begin position="25"/>
        <end position="50"/>
    </location>
</feature>
<dbReference type="RefSeq" id="WP_071663435.1">
    <property type="nucleotide sequence ID" value="NZ_CP009654.1"/>
</dbReference>
<evidence type="ECO:0000313" key="2">
    <source>
        <dbReference type="EMBL" id="APC97030.1"/>
    </source>
</evidence>
<dbReference type="InterPro" id="IPR025557">
    <property type="entry name" value="DUF4282"/>
</dbReference>
<evidence type="ECO:0000313" key="3">
    <source>
        <dbReference type="Proteomes" id="UP000182521"/>
    </source>
</evidence>
<keyword evidence="1" id="KW-0812">Transmembrane</keyword>
<dbReference type="Pfam" id="PF14110">
    <property type="entry name" value="DUF4282"/>
    <property type="match status" value="1"/>
</dbReference>
<evidence type="ECO:0008006" key="4">
    <source>
        <dbReference type="Google" id="ProtNLM"/>
    </source>
</evidence>
<keyword evidence="1" id="KW-0472">Membrane</keyword>
<protein>
    <recommendedName>
        <fullName evidence="4">DUF4282 domain-containing protein</fullName>
    </recommendedName>
</protein>
<keyword evidence="3" id="KW-1185">Reference proteome</keyword>
<reference evidence="3" key="1">
    <citation type="submission" date="2014-10" db="EMBL/GenBank/DDBJ databases">
        <authorList>
            <person name="Kuske C.R."/>
            <person name="Challacombe J.F."/>
            <person name="Daligault H.E."/>
            <person name="Davenport K.W."/>
            <person name="Johnson S.L."/>
            <person name="Siddaramappa S."/>
            <person name="Petersen J.M."/>
        </authorList>
    </citation>
    <scope>NUCLEOTIDE SEQUENCE [LARGE SCALE GENOMIC DNA]</scope>
    <source>
        <strain evidence="3">CA97-1460</strain>
    </source>
</reference>